<evidence type="ECO:0000313" key="2">
    <source>
        <dbReference type="Proteomes" id="UP001066276"/>
    </source>
</evidence>
<dbReference type="EMBL" id="JANPWB010000008">
    <property type="protein sequence ID" value="KAJ1165469.1"/>
    <property type="molecule type" value="Genomic_DNA"/>
</dbReference>
<evidence type="ECO:0000313" key="1">
    <source>
        <dbReference type="EMBL" id="KAJ1165469.1"/>
    </source>
</evidence>
<gene>
    <name evidence="1" type="ORF">NDU88_005897</name>
</gene>
<organism evidence="1 2">
    <name type="scientific">Pleurodeles waltl</name>
    <name type="common">Iberian ribbed newt</name>
    <dbReference type="NCBI Taxonomy" id="8319"/>
    <lineage>
        <taxon>Eukaryota</taxon>
        <taxon>Metazoa</taxon>
        <taxon>Chordata</taxon>
        <taxon>Craniata</taxon>
        <taxon>Vertebrata</taxon>
        <taxon>Euteleostomi</taxon>
        <taxon>Amphibia</taxon>
        <taxon>Batrachia</taxon>
        <taxon>Caudata</taxon>
        <taxon>Salamandroidea</taxon>
        <taxon>Salamandridae</taxon>
        <taxon>Pleurodelinae</taxon>
        <taxon>Pleurodeles</taxon>
    </lineage>
</organism>
<dbReference type="Proteomes" id="UP001066276">
    <property type="component" value="Chromosome 4_2"/>
</dbReference>
<name>A0AAV7SMX9_PLEWA</name>
<reference evidence="1" key="1">
    <citation type="journal article" date="2022" name="bioRxiv">
        <title>Sequencing and chromosome-scale assembly of the giantPleurodeles waltlgenome.</title>
        <authorList>
            <person name="Brown T."/>
            <person name="Elewa A."/>
            <person name="Iarovenko S."/>
            <person name="Subramanian E."/>
            <person name="Araus A.J."/>
            <person name="Petzold A."/>
            <person name="Susuki M."/>
            <person name="Suzuki K.-i.T."/>
            <person name="Hayashi T."/>
            <person name="Toyoda A."/>
            <person name="Oliveira C."/>
            <person name="Osipova E."/>
            <person name="Leigh N.D."/>
            <person name="Simon A."/>
            <person name="Yun M.H."/>
        </authorList>
    </citation>
    <scope>NUCLEOTIDE SEQUENCE</scope>
    <source>
        <strain evidence="1">20211129_DDA</strain>
        <tissue evidence="1">Liver</tissue>
    </source>
</reference>
<sequence>MRQLSRQGTGNRNKMSRQSRPNCLHFVIPDFQNGGEDDAGHENSPMTSVSRVITEHQRDINTNSAIQIAQRLAIIGDELNHIYRWNFQNRLDGSQCLPATCFRYFEKCYEMVYATCEEQFESEDCGIRRRMGFYPCSQ</sequence>
<accession>A0AAV7SMX9</accession>
<protein>
    <submittedName>
        <fullName evidence="1">Uncharacterized protein</fullName>
    </submittedName>
</protein>
<keyword evidence="2" id="KW-1185">Reference proteome</keyword>
<dbReference type="AlphaFoldDB" id="A0AAV7SMX9"/>
<proteinExistence type="predicted"/>
<comment type="caution">
    <text evidence="1">The sequence shown here is derived from an EMBL/GenBank/DDBJ whole genome shotgun (WGS) entry which is preliminary data.</text>
</comment>